<dbReference type="Gene3D" id="3.40.430.10">
    <property type="entry name" value="Dihydrofolate Reductase, subunit A"/>
    <property type="match status" value="1"/>
</dbReference>
<protein>
    <submittedName>
        <fullName evidence="2">Dihydrofolate reductase</fullName>
    </submittedName>
</protein>
<dbReference type="RefSeq" id="WP_147131710.1">
    <property type="nucleotide sequence ID" value="NZ_BAABIJ010000001.1"/>
</dbReference>
<sequence length="185" mass="20914">MRKLIACVFNYSLDGLLADPDTGFWDFCFSRPDDPVEITEQAALFDAAEAHIMGRVAYEGMSRAMPTSDRLFAPGLNAGRKFVFSTTMKTAEWNNTTVVSGDTIEEVDRIRRGGDGHVIVWGGVRMWRTLMERDLIDEFHVDMYPYVAGRGTRLFDGFLESYPLDLVSSTGFRSGITLLKLRRPR</sequence>
<dbReference type="OrthoDB" id="7949219at2"/>
<comment type="caution">
    <text evidence="2">The sequence shown here is derived from an EMBL/GenBank/DDBJ whole genome shotgun (WGS) entry which is preliminary data.</text>
</comment>
<evidence type="ECO:0000259" key="1">
    <source>
        <dbReference type="Pfam" id="PF01872"/>
    </source>
</evidence>
<reference evidence="2 3" key="1">
    <citation type="journal article" date="2013" name="Stand. Genomic Sci.">
        <title>Genomic Encyclopedia of Type Strains, Phase I: The one thousand microbial genomes (KMG-I) project.</title>
        <authorList>
            <person name="Kyrpides N.C."/>
            <person name="Woyke T."/>
            <person name="Eisen J.A."/>
            <person name="Garrity G."/>
            <person name="Lilburn T.G."/>
            <person name="Beck B.J."/>
            <person name="Whitman W.B."/>
            <person name="Hugenholtz P."/>
            <person name="Klenk H.P."/>
        </authorList>
    </citation>
    <scope>NUCLEOTIDE SEQUENCE [LARGE SCALE GENOMIC DNA]</scope>
    <source>
        <strain evidence="2 3">DSM 45044</strain>
    </source>
</reference>
<dbReference type="Pfam" id="PF01872">
    <property type="entry name" value="RibD_C"/>
    <property type="match status" value="1"/>
</dbReference>
<dbReference type="AlphaFoldDB" id="A0A562V9H4"/>
<dbReference type="GO" id="GO:0008703">
    <property type="term" value="F:5-amino-6-(5-phosphoribosylamino)uracil reductase activity"/>
    <property type="evidence" value="ECO:0007669"/>
    <property type="project" value="InterPro"/>
</dbReference>
<dbReference type="InterPro" id="IPR002734">
    <property type="entry name" value="RibDG_C"/>
</dbReference>
<dbReference type="EMBL" id="VLLL01000005">
    <property type="protein sequence ID" value="TWJ14535.1"/>
    <property type="molecule type" value="Genomic_DNA"/>
</dbReference>
<gene>
    <name evidence="2" type="ORF">LX16_0220</name>
</gene>
<dbReference type="Proteomes" id="UP000321617">
    <property type="component" value="Unassembled WGS sequence"/>
</dbReference>
<dbReference type="InterPro" id="IPR024072">
    <property type="entry name" value="DHFR-like_dom_sf"/>
</dbReference>
<dbReference type="SUPFAM" id="SSF53597">
    <property type="entry name" value="Dihydrofolate reductase-like"/>
    <property type="match status" value="1"/>
</dbReference>
<proteinExistence type="predicted"/>
<accession>A0A562V9H4</accession>
<organism evidence="2 3">
    <name type="scientific">Stackebrandtia albiflava</name>
    <dbReference type="NCBI Taxonomy" id="406432"/>
    <lineage>
        <taxon>Bacteria</taxon>
        <taxon>Bacillati</taxon>
        <taxon>Actinomycetota</taxon>
        <taxon>Actinomycetes</taxon>
        <taxon>Glycomycetales</taxon>
        <taxon>Glycomycetaceae</taxon>
        <taxon>Stackebrandtia</taxon>
    </lineage>
</organism>
<feature type="domain" description="Bacterial bifunctional deaminase-reductase C-terminal" evidence="1">
    <location>
        <begin position="5"/>
        <end position="177"/>
    </location>
</feature>
<keyword evidence="3" id="KW-1185">Reference proteome</keyword>
<evidence type="ECO:0000313" key="2">
    <source>
        <dbReference type="EMBL" id="TWJ14535.1"/>
    </source>
</evidence>
<evidence type="ECO:0000313" key="3">
    <source>
        <dbReference type="Proteomes" id="UP000321617"/>
    </source>
</evidence>
<dbReference type="GO" id="GO:0009231">
    <property type="term" value="P:riboflavin biosynthetic process"/>
    <property type="evidence" value="ECO:0007669"/>
    <property type="project" value="InterPro"/>
</dbReference>
<name>A0A562V9H4_9ACTN</name>